<feature type="transmembrane region" description="Helical" evidence="6">
    <location>
        <begin position="163"/>
        <end position="185"/>
    </location>
</feature>
<evidence type="ECO:0000313" key="8">
    <source>
        <dbReference type="Proteomes" id="UP000058925"/>
    </source>
</evidence>
<organism evidence="7 8">
    <name type="scientific">Candidatus Nitrosocosmicus oleophilus</name>
    <dbReference type="NCBI Taxonomy" id="1353260"/>
    <lineage>
        <taxon>Archaea</taxon>
        <taxon>Nitrososphaerota</taxon>
        <taxon>Nitrososphaeria</taxon>
        <taxon>Nitrososphaerales</taxon>
        <taxon>Nitrososphaeraceae</taxon>
        <taxon>Candidatus Nitrosocosmicus</taxon>
    </lineage>
</organism>
<dbReference type="GO" id="GO:0022857">
    <property type="term" value="F:transmembrane transporter activity"/>
    <property type="evidence" value="ECO:0007669"/>
    <property type="project" value="InterPro"/>
</dbReference>
<evidence type="ECO:0000256" key="4">
    <source>
        <dbReference type="ARBA" id="ARBA00022989"/>
    </source>
</evidence>
<feature type="transmembrane region" description="Helical" evidence="6">
    <location>
        <begin position="344"/>
        <end position="361"/>
    </location>
</feature>
<accession>A0A654M0V2</accession>
<dbReference type="KEGG" id="taa:NMY3_02906"/>
<feature type="transmembrane region" description="Helical" evidence="6">
    <location>
        <begin position="409"/>
        <end position="426"/>
    </location>
</feature>
<keyword evidence="2" id="KW-1003">Cell membrane</keyword>
<dbReference type="Proteomes" id="UP000058925">
    <property type="component" value="Chromosome"/>
</dbReference>
<feature type="transmembrane region" description="Helical" evidence="6">
    <location>
        <begin position="432"/>
        <end position="451"/>
    </location>
</feature>
<keyword evidence="5 6" id="KW-0472">Membrane</keyword>
<feature type="transmembrane region" description="Helical" evidence="6">
    <location>
        <begin position="128"/>
        <end position="151"/>
    </location>
</feature>
<dbReference type="OrthoDB" id="43026at2157"/>
<dbReference type="Pfam" id="PF13520">
    <property type="entry name" value="AA_permease_2"/>
    <property type="match status" value="1"/>
</dbReference>
<feature type="transmembrane region" description="Helical" evidence="6">
    <location>
        <begin position="56"/>
        <end position="77"/>
    </location>
</feature>
<dbReference type="InterPro" id="IPR002293">
    <property type="entry name" value="AA/rel_permease1"/>
</dbReference>
<keyword evidence="3 6" id="KW-0812">Transmembrane</keyword>
<keyword evidence="4 6" id="KW-1133">Transmembrane helix</keyword>
<evidence type="ECO:0000256" key="3">
    <source>
        <dbReference type="ARBA" id="ARBA00022692"/>
    </source>
</evidence>
<sequence length="467" mass="50907">MLAADDDDNNTDRSSSGLKRTISLFQATVFGIGLILGAGIYSIIGEAAGIAGNTVWISFIIAGLLALVIGLSYAELSSLFSRSAAEYLFVRAAFENEFLSLTVGCIVIFVIVCSAASVAVGFSGYMSIFIPYIPEIIIAIILIILLSMINFYGISESINLNILFTFIELIGLLFIIIAAFVYGNVYNTNYFEVPIYSSSILHPNLIIGLIFSAVGLIFFAFFGFENIVNIADETKSPNKTIPKALMISIVVTSVIYILVAISAISLVGWHDLYLSKAPLAKAAEKASGTLGTLILSIIALFATSNTVLMMLISGSRLIYGISNDVKSTLPSILSKIHSKRRTPWLSILTVMFIAILIIVLFEGALPVIAGVTVFCVLIIYIIINLALIRLRYKKIKIDRQFSSPLSIRRFPLLPGIGIVLSVTILLQFEAQVMLDGVVCIIGIIIFVYLSGRIRQLVEVRRKDKKID</sequence>
<dbReference type="EMBL" id="CP012850">
    <property type="protein sequence ID" value="ALI37095.1"/>
    <property type="molecule type" value="Genomic_DNA"/>
</dbReference>
<evidence type="ECO:0000256" key="1">
    <source>
        <dbReference type="ARBA" id="ARBA00004651"/>
    </source>
</evidence>
<feature type="transmembrane region" description="Helical" evidence="6">
    <location>
        <begin position="367"/>
        <end position="388"/>
    </location>
</feature>
<dbReference type="GeneID" id="60422788"/>
<gene>
    <name evidence="7" type="primary">yhdG_2</name>
    <name evidence="7" type="ORF">NMY3_02906</name>
</gene>
<feature type="transmembrane region" description="Helical" evidence="6">
    <location>
        <begin position="289"/>
        <end position="312"/>
    </location>
</feature>
<feature type="transmembrane region" description="Helical" evidence="6">
    <location>
        <begin position="245"/>
        <end position="269"/>
    </location>
</feature>
<evidence type="ECO:0000313" key="7">
    <source>
        <dbReference type="EMBL" id="ALI37095.1"/>
    </source>
</evidence>
<evidence type="ECO:0000256" key="6">
    <source>
        <dbReference type="SAM" id="Phobius"/>
    </source>
</evidence>
<feature type="transmembrane region" description="Helical" evidence="6">
    <location>
        <begin position="22"/>
        <end position="44"/>
    </location>
</feature>
<dbReference type="PANTHER" id="PTHR42770">
    <property type="entry name" value="AMINO ACID TRANSPORTER-RELATED"/>
    <property type="match status" value="1"/>
</dbReference>
<name>A0A654M0V2_9ARCH</name>
<dbReference type="AlphaFoldDB" id="A0A654M0V2"/>
<protein>
    <submittedName>
        <fullName evidence="7">Putative amino acid permease YhdG</fullName>
    </submittedName>
</protein>
<dbReference type="Gene3D" id="1.20.1740.10">
    <property type="entry name" value="Amino acid/polyamine transporter I"/>
    <property type="match status" value="1"/>
</dbReference>
<evidence type="ECO:0000256" key="5">
    <source>
        <dbReference type="ARBA" id="ARBA00023136"/>
    </source>
</evidence>
<dbReference type="InterPro" id="IPR050367">
    <property type="entry name" value="APC_superfamily"/>
</dbReference>
<feature type="transmembrane region" description="Helical" evidence="6">
    <location>
        <begin position="98"/>
        <end position="122"/>
    </location>
</feature>
<proteinExistence type="predicted"/>
<keyword evidence="8" id="KW-1185">Reference proteome</keyword>
<comment type="subcellular location">
    <subcellularLocation>
        <location evidence="1">Cell membrane</location>
        <topology evidence="1">Multi-pass membrane protein</topology>
    </subcellularLocation>
</comment>
<dbReference type="PANTHER" id="PTHR42770:SF11">
    <property type="entry name" value="INNER MEMBRANE TRANSPORT PROTEIN YBAT"/>
    <property type="match status" value="1"/>
</dbReference>
<dbReference type="RefSeq" id="WP_196816235.1">
    <property type="nucleotide sequence ID" value="NZ_CP012850.1"/>
</dbReference>
<feature type="transmembrane region" description="Helical" evidence="6">
    <location>
        <begin position="205"/>
        <end position="224"/>
    </location>
</feature>
<evidence type="ECO:0000256" key="2">
    <source>
        <dbReference type="ARBA" id="ARBA00022475"/>
    </source>
</evidence>
<reference evidence="8" key="1">
    <citation type="submission" date="2015-10" db="EMBL/GenBank/DDBJ databases">
        <title>Niche specialization of a soil ammonia-oxidizing archaeon, Candidatus Nitrosocosmicus oleophilus.</title>
        <authorList>
            <person name="Jung M.-Y."/>
            <person name="Rhee S.-K."/>
        </authorList>
    </citation>
    <scope>NUCLEOTIDE SEQUENCE [LARGE SCALE GENOMIC DNA]</scope>
    <source>
        <strain evidence="8">MY3</strain>
    </source>
</reference>
<dbReference type="GO" id="GO:0005886">
    <property type="term" value="C:plasma membrane"/>
    <property type="evidence" value="ECO:0007669"/>
    <property type="project" value="UniProtKB-SubCell"/>
</dbReference>
<dbReference type="PIRSF" id="PIRSF006060">
    <property type="entry name" value="AA_transporter"/>
    <property type="match status" value="1"/>
</dbReference>